<dbReference type="EMBL" id="BGPR01003965">
    <property type="protein sequence ID" value="GBM94384.1"/>
    <property type="molecule type" value="Genomic_DNA"/>
</dbReference>
<evidence type="ECO:0000313" key="2">
    <source>
        <dbReference type="EMBL" id="GBM94384.1"/>
    </source>
</evidence>
<dbReference type="SUPFAM" id="SSF47353">
    <property type="entry name" value="Retrovirus capsid dimerization domain-like"/>
    <property type="match status" value="1"/>
</dbReference>
<dbReference type="Proteomes" id="UP000499080">
    <property type="component" value="Unassembled WGS sequence"/>
</dbReference>
<dbReference type="OrthoDB" id="6362792at2759"/>
<reference evidence="2 3" key="1">
    <citation type="journal article" date="2019" name="Sci. Rep.">
        <title>Orb-weaving spider Araneus ventricosus genome elucidates the spidroin gene catalogue.</title>
        <authorList>
            <person name="Kono N."/>
            <person name="Nakamura H."/>
            <person name="Ohtoshi R."/>
            <person name="Moran D.A.P."/>
            <person name="Shinohara A."/>
            <person name="Yoshida Y."/>
            <person name="Fujiwara M."/>
            <person name="Mori M."/>
            <person name="Tomita M."/>
            <person name="Arakawa K."/>
        </authorList>
    </citation>
    <scope>NUCLEOTIDE SEQUENCE [LARGE SCALE GENOMIC DNA]</scope>
</reference>
<organism evidence="2 3">
    <name type="scientific">Araneus ventricosus</name>
    <name type="common">Orbweaver spider</name>
    <name type="synonym">Epeira ventricosa</name>
    <dbReference type="NCBI Taxonomy" id="182803"/>
    <lineage>
        <taxon>Eukaryota</taxon>
        <taxon>Metazoa</taxon>
        <taxon>Ecdysozoa</taxon>
        <taxon>Arthropoda</taxon>
        <taxon>Chelicerata</taxon>
        <taxon>Arachnida</taxon>
        <taxon>Araneae</taxon>
        <taxon>Araneomorphae</taxon>
        <taxon>Entelegynae</taxon>
        <taxon>Araneoidea</taxon>
        <taxon>Araneidae</taxon>
        <taxon>Araneus</taxon>
    </lineage>
</organism>
<dbReference type="Pfam" id="PF25597">
    <property type="entry name" value="SH3_retrovirus"/>
    <property type="match status" value="1"/>
</dbReference>
<name>A0A4Y2JWK1_ARAVE</name>
<proteinExistence type="predicted"/>
<comment type="caution">
    <text evidence="2">The sequence shown here is derived from an EMBL/GenBank/DDBJ whole genome shotgun (WGS) entry which is preliminary data.</text>
</comment>
<keyword evidence="3" id="KW-1185">Reference proteome</keyword>
<dbReference type="PANTHER" id="PTHR46888">
    <property type="entry name" value="ZINC KNUCKLE DOMAINCONTAINING PROTEIN-RELATED"/>
    <property type="match status" value="1"/>
</dbReference>
<feature type="domain" description="Retroviral polymerase SH3-like" evidence="1">
    <location>
        <begin position="356"/>
        <end position="410"/>
    </location>
</feature>
<dbReference type="InterPro" id="IPR057670">
    <property type="entry name" value="SH3_retrovirus"/>
</dbReference>
<sequence>MRSEGSRSRREIKHLMQKFDAQMTDISLYLTLFERQARAAGIEEDEWESQLISLLLFESAQIIIKEPEEQMREYVNVKQVLLDQFKMKPETFRLKFTQHQRRSGALWKELVFELRNYFEGWIDGLDIKDFKSLKDLMIANQLKRRVPNDIKDHFLDEWGDLVDPLELAGKLDQYESVRSNRKINPVRMEERRPIERIKPNSPIKENTSKFVDKSEHQFGKSSAPKGNWRSEKFERRTVTACYHCHSTQHLRPNCPQLNKQKELVNRMETIDQAETLFAPYLSKALVNNVEMSILRQTRILHVLFLALLHSRGLFVLNRRSSTILTAKTSVTGKSPYEVWSNKEKPCLDHPRIFRTECYIHISKQQRRKWDPKSKKGHLVGYCGDKYGYRIWTNYDKVVLSRDEVFKDEQVLVTVYSSVTDTTFEKNIEFTLPIEDESSDSPVQKENSGECVNTVNNVSSVNSGLSLIRTRREIKRPLHLQNYI</sequence>
<dbReference type="AlphaFoldDB" id="A0A4Y2JWK1"/>
<gene>
    <name evidence="2" type="ORF">AVEN_266414_1</name>
</gene>
<evidence type="ECO:0000313" key="3">
    <source>
        <dbReference type="Proteomes" id="UP000499080"/>
    </source>
</evidence>
<dbReference type="PANTHER" id="PTHR46888:SF1">
    <property type="entry name" value="RIBONUCLEASE H"/>
    <property type="match status" value="1"/>
</dbReference>
<accession>A0A4Y2JWK1</accession>
<evidence type="ECO:0000259" key="1">
    <source>
        <dbReference type="Pfam" id="PF25597"/>
    </source>
</evidence>
<protein>
    <recommendedName>
        <fullName evidence="1">Retroviral polymerase SH3-like domain-containing protein</fullName>
    </recommendedName>
</protein>